<proteinExistence type="predicted"/>
<dbReference type="Proteomes" id="UP000049855">
    <property type="component" value="Unassembled WGS sequence"/>
</dbReference>
<sequence length="53" mass="5734">MAKKKYCATCGAKIAKGRSTQVYDEVHQQVVAVCEKTGCLRPFLKTMKGAKGA</sequence>
<name>A0A0U1KWR1_9FIRM</name>
<dbReference type="RefSeq" id="WP_156023722.1">
    <property type="nucleotide sequence ID" value="NZ_CTRP01000004.1"/>
</dbReference>
<protein>
    <submittedName>
        <fullName evidence="1">Uncharacterized protein</fullName>
    </submittedName>
</protein>
<dbReference type="AlphaFoldDB" id="A0A0U1KWR1"/>
<accession>A0A0U1KWR1</accession>
<gene>
    <name evidence="1" type="ORF">SpAn4DRAFT_3858</name>
</gene>
<evidence type="ECO:0000313" key="2">
    <source>
        <dbReference type="Proteomes" id="UP000049855"/>
    </source>
</evidence>
<evidence type="ECO:0000313" key="1">
    <source>
        <dbReference type="EMBL" id="CQR71353.1"/>
    </source>
</evidence>
<reference evidence="2" key="1">
    <citation type="submission" date="2015-03" db="EMBL/GenBank/DDBJ databases">
        <authorList>
            <person name="Nijsse Bart"/>
        </authorList>
    </citation>
    <scope>NUCLEOTIDE SEQUENCE [LARGE SCALE GENOMIC DNA]</scope>
</reference>
<dbReference type="EMBL" id="CTRP01000004">
    <property type="protein sequence ID" value="CQR71353.1"/>
    <property type="molecule type" value="Genomic_DNA"/>
</dbReference>
<organism evidence="1 2">
    <name type="scientific">Sporomusa ovata</name>
    <dbReference type="NCBI Taxonomy" id="2378"/>
    <lineage>
        <taxon>Bacteria</taxon>
        <taxon>Bacillati</taxon>
        <taxon>Bacillota</taxon>
        <taxon>Negativicutes</taxon>
        <taxon>Selenomonadales</taxon>
        <taxon>Sporomusaceae</taxon>
        <taxon>Sporomusa</taxon>
    </lineage>
</organism>
<keyword evidence="2" id="KW-1185">Reference proteome</keyword>